<dbReference type="EMBL" id="CACSIP010000076">
    <property type="protein sequence ID" value="CAA0138397.1"/>
    <property type="molecule type" value="Genomic_DNA"/>
</dbReference>
<feature type="chain" id="PRO_5038503184" evidence="1">
    <location>
        <begin position="30"/>
        <end position="108"/>
    </location>
</feature>
<evidence type="ECO:0000256" key="1">
    <source>
        <dbReference type="SAM" id="SignalP"/>
    </source>
</evidence>
<protein>
    <submittedName>
        <fullName evidence="2">Uncharacterized protein</fullName>
    </submittedName>
</protein>
<keyword evidence="1" id="KW-0732">Signal</keyword>
<dbReference type="AlphaFoldDB" id="A0A5S9RCA9"/>
<keyword evidence="3" id="KW-1185">Reference proteome</keyword>
<evidence type="ECO:0000313" key="3">
    <source>
        <dbReference type="Proteomes" id="UP000430146"/>
    </source>
</evidence>
<dbReference type="OrthoDB" id="4748352at2"/>
<feature type="signal peptide" evidence="1">
    <location>
        <begin position="1"/>
        <end position="29"/>
    </location>
</feature>
<reference evidence="2 3" key="1">
    <citation type="submission" date="2019-11" db="EMBL/GenBank/DDBJ databases">
        <authorList>
            <person name="Holert J."/>
        </authorList>
    </citation>
    <scope>NUCLEOTIDE SEQUENCE [LARGE SCALE GENOMIC DNA]</scope>
    <source>
        <strain evidence="2">BC8_1</strain>
    </source>
</reference>
<sequence>MKIITLAGTAGLAAALSAVIVGSTAPAAAAPGGAGNAMQVIDMLEEDGNYVIVNRVSTVPLEEADVVAVRPGPQMKQVVLQMGRQGNDRNQTDRVVETTGRFYFVDIG</sequence>
<evidence type="ECO:0000313" key="2">
    <source>
        <dbReference type="EMBL" id="CAA0138397.1"/>
    </source>
</evidence>
<organism evidence="2 3">
    <name type="scientific">Mycolicibacterium vanbaalenii</name>
    <name type="common">Mycobacterium vanbaalenii</name>
    <dbReference type="NCBI Taxonomy" id="110539"/>
    <lineage>
        <taxon>Bacteria</taxon>
        <taxon>Bacillati</taxon>
        <taxon>Actinomycetota</taxon>
        <taxon>Actinomycetes</taxon>
        <taxon>Mycobacteriales</taxon>
        <taxon>Mycobacteriaceae</taxon>
        <taxon>Mycolicibacterium</taxon>
    </lineage>
</organism>
<gene>
    <name evidence="2" type="ORF">AELLOGFF_02478</name>
</gene>
<dbReference type="RefSeq" id="WP_159235549.1">
    <property type="nucleotide sequence ID" value="NZ_CACSIP010000076.1"/>
</dbReference>
<name>A0A5S9RCA9_MYCVN</name>
<accession>A0A5S9RCA9</accession>
<dbReference type="Proteomes" id="UP000430146">
    <property type="component" value="Unassembled WGS sequence"/>
</dbReference>
<proteinExistence type="predicted"/>